<dbReference type="InterPro" id="IPR000994">
    <property type="entry name" value="Pept_M24"/>
</dbReference>
<dbReference type="EMBL" id="DNWC01000045">
    <property type="protein sequence ID" value="HBJ07987.1"/>
    <property type="molecule type" value="Genomic_DNA"/>
</dbReference>
<keyword evidence="3" id="KW-0378">Hydrolase</keyword>
<keyword evidence="3" id="KW-0645">Protease</keyword>
<dbReference type="InterPro" id="IPR000587">
    <property type="entry name" value="Creatinase_N"/>
</dbReference>
<dbReference type="SUPFAM" id="SSF55920">
    <property type="entry name" value="Creatinase/aminopeptidase"/>
    <property type="match status" value="1"/>
</dbReference>
<organism evidence="3 4">
    <name type="scientific">Coprobacter fastidiosus</name>
    <dbReference type="NCBI Taxonomy" id="1099853"/>
    <lineage>
        <taxon>Bacteria</taxon>
        <taxon>Pseudomonadati</taxon>
        <taxon>Bacteroidota</taxon>
        <taxon>Bacteroidia</taxon>
        <taxon>Bacteroidales</taxon>
        <taxon>Barnesiellaceae</taxon>
        <taxon>Coprobacter</taxon>
    </lineage>
</organism>
<sequence>MYAKNFTTEIELRKSKIQSVICRSGADAFLVSDNANLFYTSGRVFSGYTYIPAEGEMIYFVRRPVGLSRENVVYIRKPEQIPDELSRLGIALPRVLLLENDSLTYNESMRLRNIFSEAKIENGTPLIRGVRTIKTPYEIELIRESAAHHSSMYRKASSVYTQGMSDVEYSIELERLARLHGSLGLVRIFGKSMEIYMGSVLAGENADEPSPYDFALGGAGLDPSLPISSNGSIMKPGNTIMVDIGGNFTGYMSDMSRVFSLGEIPEKAREAHDVSLEIQSEIEKMAKPGVAASEIYDLAFDIAKKAGFEANFMGHRQKAGFIGHGVGIELNEAPVFAPRSKDILAEGMVFALEPKFVIPQVGAVGIENTFVVTASGIEKLTQCEEEILPLD</sequence>
<feature type="domain" description="Peptidase M24" evidence="1">
    <location>
        <begin position="140"/>
        <end position="374"/>
    </location>
</feature>
<gene>
    <name evidence="3" type="ORF">DDY73_03195</name>
</gene>
<accession>A0A316QZZ5</accession>
<dbReference type="Pfam" id="PF01321">
    <property type="entry name" value="Creatinase_N"/>
    <property type="match status" value="1"/>
</dbReference>
<dbReference type="AlphaFoldDB" id="A0A316QZZ5"/>
<dbReference type="Pfam" id="PF00557">
    <property type="entry name" value="Peptidase_M24"/>
    <property type="match status" value="1"/>
</dbReference>
<dbReference type="RefSeq" id="WP_009318678.1">
    <property type="nucleotide sequence ID" value="NZ_CABKQP010000004.1"/>
</dbReference>
<dbReference type="Proteomes" id="UP000262954">
    <property type="component" value="Unassembled WGS sequence"/>
</dbReference>
<dbReference type="Gene3D" id="3.40.350.10">
    <property type="entry name" value="Creatinase/prolidase N-terminal domain"/>
    <property type="match status" value="1"/>
</dbReference>
<proteinExistence type="predicted"/>
<protein>
    <submittedName>
        <fullName evidence="3">Aminopeptidase P family protein</fullName>
    </submittedName>
</protein>
<dbReference type="CDD" id="cd01066">
    <property type="entry name" value="APP_MetAP"/>
    <property type="match status" value="1"/>
</dbReference>
<dbReference type="SUPFAM" id="SSF53092">
    <property type="entry name" value="Creatinase/prolidase N-terminal domain"/>
    <property type="match status" value="1"/>
</dbReference>
<dbReference type="PANTHER" id="PTHR46112">
    <property type="entry name" value="AMINOPEPTIDASE"/>
    <property type="match status" value="1"/>
</dbReference>
<keyword evidence="3" id="KW-0031">Aminopeptidase</keyword>
<dbReference type="Gene3D" id="3.90.230.10">
    <property type="entry name" value="Creatinase/methionine aminopeptidase superfamily"/>
    <property type="match status" value="1"/>
</dbReference>
<feature type="domain" description="Creatinase N-terminal" evidence="2">
    <location>
        <begin position="13"/>
        <end position="133"/>
    </location>
</feature>
<dbReference type="GO" id="GO:0004177">
    <property type="term" value="F:aminopeptidase activity"/>
    <property type="evidence" value="ECO:0007669"/>
    <property type="project" value="UniProtKB-KW"/>
</dbReference>
<dbReference type="InterPro" id="IPR029149">
    <property type="entry name" value="Creatin/AminoP/Spt16_N"/>
</dbReference>
<evidence type="ECO:0000313" key="3">
    <source>
        <dbReference type="EMBL" id="HBJ07987.1"/>
    </source>
</evidence>
<comment type="caution">
    <text evidence="3">The sequence shown here is derived from an EMBL/GenBank/DDBJ whole genome shotgun (WGS) entry which is preliminary data.</text>
</comment>
<evidence type="ECO:0000259" key="1">
    <source>
        <dbReference type="Pfam" id="PF00557"/>
    </source>
</evidence>
<dbReference type="InterPro" id="IPR036005">
    <property type="entry name" value="Creatinase/aminopeptidase-like"/>
</dbReference>
<reference evidence="3 4" key="1">
    <citation type="journal article" date="2018" name="Nat. Biotechnol.">
        <title>A standardized bacterial taxonomy based on genome phylogeny substantially revises the tree of life.</title>
        <authorList>
            <person name="Parks D.H."/>
            <person name="Chuvochina M."/>
            <person name="Waite D.W."/>
            <person name="Rinke C."/>
            <person name="Skarshewski A."/>
            <person name="Chaumeil P.A."/>
            <person name="Hugenholtz P."/>
        </authorList>
    </citation>
    <scope>NUCLEOTIDE SEQUENCE [LARGE SCALE GENOMIC DNA]</scope>
    <source>
        <strain evidence="3">UBA11482</strain>
    </source>
</reference>
<name>A0A316QZZ5_9BACT</name>
<dbReference type="InterPro" id="IPR050659">
    <property type="entry name" value="Peptidase_M24B"/>
</dbReference>
<dbReference type="PANTHER" id="PTHR46112:SF2">
    <property type="entry name" value="XAA-PRO AMINOPEPTIDASE P-RELATED"/>
    <property type="match status" value="1"/>
</dbReference>
<evidence type="ECO:0000313" key="4">
    <source>
        <dbReference type="Proteomes" id="UP000262954"/>
    </source>
</evidence>
<evidence type="ECO:0000259" key="2">
    <source>
        <dbReference type="Pfam" id="PF01321"/>
    </source>
</evidence>